<evidence type="ECO:0000256" key="1">
    <source>
        <dbReference type="SAM" id="MobiDB-lite"/>
    </source>
</evidence>
<accession>X1UZP2</accession>
<proteinExistence type="predicted"/>
<sequence length="193" mass="21090">DTQMPSKETGELDTSSSVIKYYDLNEPITIEPPLDAQGKLLPGWQLVGSPLVNGTSEEKTFSRNVLSSIGGKDTAHQQISFRITITNISEEVAQNVRVTLSTMATNEASGRWRTEAEPSTPGTVNLEPGESETYHVTWEYDASNTTKEELARLVNLTTVLAKYTTPEGEEAVQLLFPDAPYPSKAPPPERPPG</sequence>
<name>X1UZP2_9ZZZZ</name>
<dbReference type="Gene3D" id="2.60.40.10">
    <property type="entry name" value="Immunoglobulins"/>
    <property type="match status" value="1"/>
</dbReference>
<dbReference type="EMBL" id="BARW01032049">
    <property type="protein sequence ID" value="GAJ09032.1"/>
    <property type="molecule type" value="Genomic_DNA"/>
</dbReference>
<dbReference type="InterPro" id="IPR013783">
    <property type="entry name" value="Ig-like_fold"/>
</dbReference>
<reference evidence="2" key="1">
    <citation type="journal article" date="2014" name="Front. Microbiol.">
        <title>High frequency of phylogenetically diverse reductive dehalogenase-homologous genes in deep subseafloor sedimentary metagenomes.</title>
        <authorList>
            <person name="Kawai M."/>
            <person name="Futagami T."/>
            <person name="Toyoda A."/>
            <person name="Takaki Y."/>
            <person name="Nishi S."/>
            <person name="Hori S."/>
            <person name="Arai W."/>
            <person name="Tsubouchi T."/>
            <person name="Morono Y."/>
            <person name="Uchiyama I."/>
            <person name="Ito T."/>
            <person name="Fujiyama A."/>
            <person name="Inagaki F."/>
            <person name="Takami H."/>
        </authorList>
    </citation>
    <scope>NUCLEOTIDE SEQUENCE</scope>
    <source>
        <strain evidence="2">Expedition CK06-06</strain>
    </source>
</reference>
<feature type="region of interest" description="Disordered" evidence="1">
    <location>
        <begin position="108"/>
        <end position="129"/>
    </location>
</feature>
<evidence type="ECO:0000313" key="2">
    <source>
        <dbReference type="EMBL" id="GAJ09032.1"/>
    </source>
</evidence>
<protein>
    <submittedName>
        <fullName evidence="2">Uncharacterized protein</fullName>
    </submittedName>
</protein>
<feature type="non-terminal residue" evidence="2">
    <location>
        <position position="1"/>
    </location>
</feature>
<comment type="caution">
    <text evidence="2">The sequence shown here is derived from an EMBL/GenBank/DDBJ whole genome shotgun (WGS) entry which is preliminary data.</text>
</comment>
<gene>
    <name evidence="2" type="ORF">S12H4_50821</name>
</gene>
<dbReference type="AlphaFoldDB" id="X1UZP2"/>
<organism evidence="2">
    <name type="scientific">marine sediment metagenome</name>
    <dbReference type="NCBI Taxonomy" id="412755"/>
    <lineage>
        <taxon>unclassified sequences</taxon>
        <taxon>metagenomes</taxon>
        <taxon>ecological metagenomes</taxon>
    </lineage>
</organism>